<evidence type="ECO:0000256" key="1">
    <source>
        <dbReference type="ARBA" id="ARBA00001206"/>
    </source>
</evidence>
<dbReference type="UniPathway" id="UPA00241">
    <property type="reaction ID" value="UER00352"/>
</dbReference>
<keyword evidence="10" id="KW-0547">Nucleotide-binding</keyword>
<dbReference type="AlphaFoldDB" id="A0A2W1JM32"/>
<evidence type="ECO:0000256" key="3">
    <source>
        <dbReference type="ARBA" id="ARBA00001972"/>
    </source>
</evidence>
<evidence type="ECO:0000256" key="8">
    <source>
        <dbReference type="ARBA" id="ARBA00022490"/>
    </source>
</evidence>
<comment type="caution">
    <text evidence="17">The sequence shown here is derived from an EMBL/GenBank/DDBJ whole genome shotgun (WGS) entry which is preliminary data.</text>
</comment>
<evidence type="ECO:0000256" key="14">
    <source>
        <dbReference type="ARBA" id="ARBA00022993"/>
    </source>
</evidence>
<dbReference type="SUPFAM" id="SSF53067">
    <property type="entry name" value="Actin-like ATPase domain"/>
    <property type="match status" value="1"/>
</dbReference>
<evidence type="ECO:0000256" key="13">
    <source>
        <dbReference type="ARBA" id="ARBA00022958"/>
    </source>
</evidence>
<gene>
    <name evidence="17" type="primary">coaX_1</name>
    <name evidence="17" type="ORF">C1752_01417</name>
</gene>
<reference evidence="17 18" key="1">
    <citation type="journal article" date="2018" name="Sci. Rep.">
        <title>A novel species of the marine cyanobacterium Acaryochloris with a unique pigment content and lifestyle.</title>
        <authorList>
            <person name="Partensky F."/>
            <person name="Six C."/>
            <person name="Ratin M."/>
            <person name="Garczarek L."/>
            <person name="Vaulot D."/>
            <person name="Probert I."/>
            <person name="Calteau A."/>
            <person name="Gourvil P."/>
            <person name="Marie D."/>
            <person name="Grebert T."/>
            <person name="Bouchier C."/>
            <person name="Le Panse S."/>
            <person name="Gachenot M."/>
            <person name="Rodriguez F."/>
            <person name="Garrido J.L."/>
        </authorList>
    </citation>
    <scope>NUCLEOTIDE SEQUENCE [LARGE SCALE GENOMIC DNA]</scope>
    <source>
        <strain evidence="17 18">RCC1774</strain>
    </source>
</reference>
<dbReference type="Gene3D" id="3.30.420.40">
    <property type="match status" value="1"/>
</dbReference>
<dbReference type="GO" id="GO:0015937">
    <property type="term" value="P:coenzyme A biosynthetic process"/>
    <property type="evidence" value="ECO:0007669"/>
    <property type="project" value="UniProtKB-UniPathway"/>
</dbReference>
<keyword evidence="11 17" id="KW-0418">Kinase</keyword>
<evidence type="ECO:0000256" key="2">
    <source>
        <dbReference type="ARBA" id="ARBA00001958"/>
    </source>
</evidence>
<evidence type="ECO:0000256" key="6">
    <source>
        <dbReference type="ARBA" id="ARBA00011738"/>
    </source>
</evidence>
<comment type="cofactor">
    <cofactor evidence="2">
        <name>K(+)</name>
        <dbReference type="ChEBI" id="CHEBI:29103"/>
    </cofactor>
</comment>
<dbReference type="GO" id="GO:0004594">
    <property type="term" value="F:pantothenate kinase activity"/>
    <property type="evidence" value="ECO:0007669"/>
    <property type="project" value="UniProtKB-EC"/>
</dbReference>
<comment type="catalytic activity">
    <reaction evidence="1">
        <text>(R)-pantothenate + ATP = (R)-4'-phosphopantothenate + ADP + H(+)</text>
        <dbReference type="Rhea" id="RHEA:16373"/>
        <dbReference type="ChEBI" id="CHEBI:10986"/>
        <dbReference type="ChEBI" id="CHEBI:15378"/>
        <dbReference type="ChEBI" id="CHEBI:29032"/>
        <dbReference type="ChEBI" id="CHEBI:30616"/>
        <dbReference type="ChEBI" id="CHEBI:456216"/>
        <dbReference type="EC" id="2.7.1.33"/>
    </reaction>
</comment>
<accession>A0A2W1JM32</accession>
<evidence type="ECO:0000256" key="12">
    <source>
        <dbReference type="ARBA" id="ARBA00022840"/>
    </source>
</evidence>
<dbReference type="InterPro" id="IPR004619">
    <property type="entry name" value="Type_III_PanK"/>
</dbReference>
<evidence type="ECO:0000256" key="7">
    <source>
        <dbReference type="ARBA" id="ARBA00012102"/>
    </source>
</evidence>
<dbReference type="EC" id="2.7.1.33" evidence="7"/>
<keyword evidence="14" id="KW-0173">Coenzyme A biosynthesis</keyword>
<comment type="cofactor">
    <cofactor evidence="3">
        <name>NH4(+)</name>
        <dbReference type="ChEBI" id="CHEBI:28938"/>
    </cofactor>
</comment>
<dbReference type="GO" id="GO:0005524">
    <property type="term" value="F:ATP binding"/>
    <property type="evidence" value="ECO:0007669"/>
    <property type="project" value="UniProtKB-KW"/>
</dbReference>
<keyword evidence="18" id="KW-1185">Reference proteome</keyword>
<dbReference type="InterPro" id="IPR043129">
    <property type="entry name" value="ATPase_NBD"/>
</dbReference>
<keyword evidence="12" id="KW-0067">ATP-binding</keyword>
<keyword evidence="9 17" id="KW-0808">Transferase</keyword>
<evidence type="ECO:0000256" key="10">
    <source>
        <dbReference type="ARBA" id="ARBA00022741"/>
    </source>
</evidence>
<evidence type="ECO:0000256" key="11">
    <source>
        <dbReference type="ARBA" id="ARBA00022777"/>
    </source>
</evidence>
<evidence type="ECO:0000313" key="18">
    <source>
        <dbReference type="Proteomes" id="UP000248857"/>
    </source>
</evidence>
<comment type="pathway">
    <text evidence="5">Cofactor biosynthesis; coenzyme A biosynthesis; CoA from (R)-pantothenate: step 1/5.</text>
</comment>
<dbReference type="Pfam" id="PF03309">
    <property type="entry name" value="Pan_kinase"/>
    <property type="match status" value="1"/>
</dbReference>
<proteinExistence type="inferred from homology"/>
<dbReference type="GO" id="GO:0005737">
    <property type="term" value="C:cytoplasm"/>
    <property type="evidence" value="ECO:0007669"/>
    <property type="project" value="UniProtKB-SubCell"/>
</dbReference>
<evidence type="ECO:0000256" key="9">
    <source>
        <dbReference type="ARBA" id="ARBA00022679"/>
    </source>
</evidence>
<keyword evidence="8" id="KW-0963">Cytoplasm</keyword>
<protein>
    <recommendedName>
        <fullName evidence="16">Type III pantothenate kinase</fullName>
        <ecNumber evidence="7">2.7.1.33</ecNumber>
    </recommendedName>
</protein>
<name>A0A2W1JM32_9CYAN</name>
<evidence type="ECO:0000256" key="16">
    <source>
        <dbReference type="ARBA" id="ARBA00040883"/>
    </source>
</evidence>
<sequence length="265" mass="28986">MFSGSKLQQTWDIPYTNGDAKTPQQWAEWQVLSPALQCIDEGGTSDEERQWPSLWILSVVPHQTQLWQGYPRGTLLQLTDIPLPGMYTSLGCDRALALWAAGEIYGWPMLVIDGGTALTLTGANASGHLVGGAILPGIALQLRSLTQATPLPDLQPTDPMPPRWAKNTADAMRSGVLYTIWAGLSDFIQSWCQDFSHSHIVLTGGDHQQIFQGLQALCNSTASSATAVLQIPGQGYEPCQNQLVCDETLLFQGIQRLRAKRLESQ</sequence>
<comment type="similarity">
    <text evidence="15">Belongs to the type III pantothenate kinase family.</text>
</comment>
<evidence type="ECO:0000256" key="5">
    <source>
        <dbReference type="ARBA" id="ARBA00005225"/>
    </source>
</evidence>
<comment type="subcellular location">
    <subcellularLocation>
        <location evidence="4">Cytoplasm</location>
    </subcellularLocation>
</comment>
<evidence type="ECO:0000313" key="17">
    <source>
        <dbReference type="EMBL" id="PZD74266.1"/>
    </source>
</evidence>
<evidence type="ECO:0000256" key="15">
    <source>
        <dbReference type="ARBA" id="ARBA00038036"/>
    </source>
</evidence>
<keyword evidence="13" id="KW-0630">Potassium</keyword>
<dbReference type="EMBL" id="PQWO01000003">
    <property type="protein sequence ID" value="PZD74266.1"/>
    <property type="molecule type" value="Genomic_DNA"/>
</dbReference>
<evidence type="ECO:0000256" key="4">
    <source>
        <dbReference type="ARBA" id="ARBA00004496"/>
    </source>
</evidence>
<dbReference type="NCBIfam" id="TIGR00671">
    <property type="entry name" value="baf"/>
    <property type="match status" value="1"/>
</dbReference>
<comment type="subunit">
    <text evidence="6">Homodimer.</text>
</comment>
<dbReference type="PANTHER" id="PTHR34265:SF1">
    <property type="entry name" value="TYPE III PANTOTHENATE KINASE"/>
    <property type="match status" value="1"/>
</dbReference>
<organism evidence="17 18">
    <name type="scientific">Acaryochloris thomasi RCC1774</name>
    <dbReference type="NCBI Taxonomy" id="1764569"/>
    <lineage>
        <taxon>Bacteria</taxon>
        <taxon>Bacillati</taxon>
        <taxon>Cyanobacteriota</taxon>
        <taxon>Cyanophyceae</taxon>
        <taxon>Acaryochloridales</taxon>
        <taxon>Acaryochloridaceae</taxon>
        <taxon>Acaryochloris</taxon>
        <taxon>Acaryochloris thomasi</taxon>
    </lineage>
</organism>
<dbReference type="Proteomes" id="UP000248857">
    <property type="component" value="Unassembled WGS sequence"/>
</dbReference>
<dbReference type="PANTHER" id="PTHR34265">
    <property type="entry name" value="TYPE III PANTOTHENATE KINASE"/>
    <property type="match status" value="1"/>
</dbReference>